<keyword evidence="9" id="KW-1185">Reference proteome</keyword>
<dbReference type="GO" id="GO:0006890">
    <property type="term" value="P:retrograde vesicle-mediated transport, Golgi to endoplasmic reticulum"/>
    <property type="evidence" value="ECO:0007669"/>
    <property type="project" value="InterPro"/>
</dbReference>
<dbReference type="PANTHER" id="PTHR40787:SF3">
    <property type="entry name" value="PROTEIN TRANSPORT PROTEIN SEC39"/>
    <property type="match status" value="1"/>
</dbReference>
<dbReference type="Proteomes" id="UP000284375">
    <property type="component" value="Unassembled WGS sequence"/>
</dbReference>
<organism evidence="8 9">
    <name type="scientific">Cytospora chrysosperma</name>
    <name type="common">Cytospora canker fungus</name>
    <name type="synonym">Sphaeria chrysosperma</name>
    <dbReference type="NCBI Taxonomy" id="252740"/>
    <lineage>
        <taxon>Eukaryota</taxon>
        <taxon>Fungi</taxon>
        <taxon>Dikarya</taxon>
        <taxon>Ascomycota</taxon>
        <taxon>Pezizomycotina</taxon>
        <taxon>Sordariomycetes</taxon>
        <taxon>Sordariomycetidae</taxon>
        <taxon>Diaporthales</taxon>
        <taxon>Cytosporaceae</taxon>
        <taxon>Cytospora</taxon>
    </lineage>
</organism>
<dbReference type="OrthoDB" id="3434013at2759"/>
<feature type="region of interest" description="Disordered" evidence="5">
    <location>
        <begin position="805"/>
        <end position="827"/>
    </location>
</feature>
<dbReference type="AlphaFoldDB" id="A0A423WH33"/>
<proteinExistence type="predicted"/>
<evidence type="ECO:0000313" key="8">
    <source>
        <dbReference type="EMBL" id="ROW02677.1"/>
    </source>
</evidence>
<gene>
    <name evidence="8" type="ORF">VSDG_01641</name>
</gene>
<keyword evidence="6" id="KW-0732">Signal</keyword>
<name>A0A423WH33_CYTCH</name>
<keyword evidence="2" id="KW-0813">Transport</keyword>
<protein>
    <recommendedName>
        <fullName evidence="7">Sec39 domain-containing protein</fullName>
    </recommendedName>
</protein>
<dbReference type="InterPro" id="IPR013244">
    <property type="entry name" value="Sec39_domain"/>
</dbReference>
<dbReference type="Pfam" id="PF08314">
    <property type="entry name" value="Sec39"/>
    <property type="match status" value="1"/>
</dbReference>
<feature type="domain" description="Sec39" evidence="7">
    <location>
        <begin position="11"/>
        <end position="789"/>
    </location>
</feature>
<dbReference type="EMBL" id="LJZO01000004">
    <property type="protein sequence ID" value="ROW02677.1"/>
    <property type="molecule type" value="Genomic_DNA"/>
</dbReference>
<evidence type="ECO:0000256" key="3">
    <source>
        <dbReference type="ARBA" id="ARBA00022824"/>
    </source>
</evidence>
<sequence>MTLVLSASKIVLLAAHLAAKADLDSLSCVAAQHGSVLRKELLLRILLTYLPETLKSEEYVSFVDEVERGEYVANEQWEVDISAVEHLTEEEAVKKVRKLHLLKLSWPEAPAEAEEDPLTLFLLRRSYKVDEEAGLLDQLPDLLVPFLDHLPCIRTWMISVLLPLLRRNYEYYPNDSIPLTLAEFEHLSDPEAIDILLSQTGAREEDYTCIVRDLRGLLGPWLYNDKRWTKKAALTTREDEDEDDLICPGWERMLVWLTTHASSSWRVAVEAVDHWHSPEDVDLGGYAQMWFDEEKQQYLEHRYARAAMASAYLIPEASTDALTGAYTIVLEVSKLLDEPLPPLQTASSNLSPVPDLGSTNIMFAKNATYLRNNLLHEDNILTKPSQLATTLLSALVVSAYLSTRAGSPMTVRRAGELALLQDELEQKTEALKLIHAISENGPNSDDRFWIRARNEILWLRDWGAEEESPTEDDQYCTGVFGRLSREFLEVEILKALLAHTRYSLAKNLYEDSAEQPLQGKVLRDTIYAAAMNAYDNASNPNRTRGGVKKCNDIIQAFPRSIERSVVATQRIEALLKATHALSDYRLVLKQGEPFTPVVLRVHQDPVSIIGKVLEQNPKSYTRIQDLVDVGRNMVVAGLTVKDRAGHCALTPETEPEQILIAEKRVTAMCIDAALTEDDFETAYSYVVNRLAALGKPSPSSASVRDDWSWRAALQAGKYRRTARTVRPTHLGTASGNPDIRHLEQRIECLATALRIAPTTTLPEILNNYRRTEEELDAAIKAEQEQEHAWDAAADLQTMPGGFNTVPRSATMPVSRPPASTRHNAEEAPMSLFDLSRASMRSAQRNFTALSNFNLTTQGRTSDDSPQDQAEYADQQQRARKRDQLREAAMGGLTAGVGWLIGAQPPVARDHEGA</sequence>
<reference evidence="8 9" key="1">
    <citation type="submission" date="2015-09" db="EMBL/GenBank/DDBJ databases">
        <title>Host preference determinants of Valsa canker pathogens revealed by comparative genomics.</title>
        <authorList>
            <person name="Yin Z."/>
            <person name="Huang L."/>
        </authorList>
    </citation>
    <scope>NUCLEOTIDE SEQUENCE [LARGE SCALE GENOMIC DNA]</scope>
    <source>
        <strain evidence="8 9">YSFL</strain>
    </source>
</reference>
<feature type="signal peptide" evidence="6">
    <location>
        <begin position="1"/>
        <end position="21"/>
    </location>
</feature>
<keyword evidence="4" id="KW-0653">Protein transport</keyword>
<evidence type="ECO:0000256" key="2">
    <source>
        <dbReference type="ARBA" id="ARBA00022448"/>
    </source>
</evidence>
<accession>A0A423WH33</accession>
<comment type="subcellular location">
    <subcellularLocation>
        <location evidence="1">Endoplasmic reticulum</location>
    </subcellularLocation>
</comment>
<evidence type="ECO:0000256" key="4">
    <source>
        <dbReference type="ARBA" id="ARBA00022927"/>
    </source>
</evidence>
<feature type="region of interest" description="Disordered" evidence="5">
    <location>
        <begin position="853"/>
        <end position="883"/>
    </location>
</feature>
<evidence type="ECO:0000313" key="9">
    <source>
        <dbReference type="Proteomes" id="UP000284375"/>
    </source>
</evidence>
<feature type="chain" id="PRO_5019161282" description="Sec39 domain-containing protein" evidence="6">
    <location>
        <begin position="22"/>
        <end position="913"/>
    </location>
</feature>
<evidence type="ECO:0000256" key="6">
    <source>
        <dbReference type="SAM" id="SignalP"/>
    </source>
</evidence>
<evidence type="ECO:0000256" key="5">
    <source>
        <dbReference type="SAM" id="MobiDB-lite"/>
    </source>
</evidence>
<dbReference type="PANTHER" id="PTHR40787">
    <property type="entry name" value="SECRETED PROTEIN"/>
    <property type="match status" value="1"/>
</dbReference>
<dbReference type="GO" id="GO:0015031">
    <property type="term" value="P:protein transport"/>
    <property type="evidence" value="ECO:0007669"/>
    <property type="project" value="UniProtKB-KW"/>
</dbReference>
<evidence type="ECO:0000259" key="7">
    <source>
        <dbReference type="Pfam" id="PF08314"/>
    </source>
</evidence>
<keyword evidence="3" id="KW-0256">Endoplasmic reticulum</keyword>
<dbReference type="GO" id="GO:0005783">
    <property type="term" value="C:endoplasmic reticulum"/>
    <property type="evidence" value="ECO:0007669"/>
    <property type="project" value="UniProtKB-SubCell"/>
</dbReference>
<comment type="caution">
    <text evidence="8">The sequence shown here is derived from an EMBL/GenBank/DDBJ whole genome shotgun (WGS) entry which is preliminary data.</text>
</comment>
<evidence type="ECO:0000256" key="1">
    <source>
        <dbReference type="ARBA" id="ARBA00004240"/>
    </source>
</evidence>